<dbReference type="OrthoDB" id="255482at2"/>
<evidence type="ECO:0000256" key="5">
    <source>
        <dbReference type="ARBA" id="ARBA00023136"/>
    </source>
</evidence>
<feature type="transmembrane region" description="Helical" evidence="6">
    <location>
        <begin position="242"/>
        <end position="261"/>
    </location>
</feature>
<dbReference type="InterPro" id="IPR018385">
    <property type="entry name" value="C4_dicarb_anaerob_car-like"/>
</dbReference>
<keyword evidence="3 6" id="KW-0812">Transmembrane</keyword>
<feature type="transmembrane region" description="Helical" evidence="6">
    <location>
        <begin position="427"/>
        <end position="449"/>
    </location>
</feature>
<keyword evidence="4 6" id="KW-1133">Transmembrane helix</keyword>
<feature type="transmembrane region" description="Helical" evidence="6">
    <location>
        <begin position="305"/>
        <end position="321"/>
    </location>
</feature>
<dbReference type="GO" id="GO:0005886">
    <property type="term" value="C:plasma membrane"/>
    <property type="evidence" value="ECO:0007669"/>
    <property type="project" value="UniProtKB-SubCell"/>
</dbReference>
<feature type="transmembrane region" description="Helical" evidence="6">
    <location>
        <begin position="483"/>
        <end position="507"/>
    </location>
</feature>
<dbReference type="PANTHER" id="PTHR43652">
    <property type="entry name" value="BASIC AMINO ACID ANTIPORTER YFCC-RELATED"/>
    <property type="match status" value="1"/>
</dbReference>
<feature type="transmembrane region" description="Helical" evidence="6">
    <location>
        <begin position="12"/>
        <end position="31"/>
    </location>
</feature>
<feature type="transmembrane region" description="Helical" evidence="6">
    <location>
        <begin position="161"/>
        <end position="181"/>
    </location>
</feature>
<evidence type="ECO:0000313" key="8">
    <source>
        <dbReference type="Proteomes" id="UP000277864"/>
    </source>
</evidence>
<feature type="transmembrane region" description="Helical" evidence="6">
    <location>
        <begin position="455"/>
        <end position="476"/>
    </location>
</feature>
<dbReference type="Pfam" id="PF03606">
    <property type="entry name" value="DcuC"/>
    <property type="match status" value="1"/>
</dbReference>
<sequence>MAKTKKRFKFPSAYTVILIVLLAVMVLTYFIPAGKYANITYNPDHQQFVITNPDGKVETEKASQQVLDDLNIKIDLKKFEEGVITKPVAIPDTYQALNREKKGAFGALKTFLNAPVQGLMDSIDIVTFVLILGGIVGVVNETGAFTAGMASLSKKLKGKEAGLIIITLALIAIGGSTFGLAEETIAFYPILVPIFISAGYDALVAIATIYLGSCIGTMASTVNPFSVVIASNTAGINFTDGMGIRILMLVLGTAICIFYTVRYAEKVKKNPESSLIYDQKEEIEQHFLHGSEEKEVPAFDLRKKLMLIIFALGFVVMIYGVKELGWMFTEISSLFLLITFILAFISGLGEETFVNEFTRGASDLLGVALVISLARGVTIIMDDGLISDTLMYWLSNGVAHMSGVVFSSMMFFIYILLGFFIQSSSGLAVLSMPIMAPLADVVGVDRSLIVSAYNWGQGIISFIAPTGLVLASLAMVNITFDKWLKFVTPLLITISILALILLGVQVFI</sequence>
<evidence type="ECO:0000256" key="3">
    <source>
        <dbReference type="ARBA" id="ARBA00022692"/>
    </source>
</evidence>
<feature type="transmembrane region" description="Helical" evidence="6">
    <location>
        <begin position="187"/>
        <end position="211"/>
    </location>
</feature>
<dbReference type="AlphaFoldDB" id="A0A3S0ACQ6"/>
<feature type="transmembrane region" description="Helical" evidence="6">
    <location>
        <begin position="401"/>
        <end position="420"/>
    </location>
</feature>
<feature type="transmembrane region" description="Helical" evidence="6">
    <location>
        <begin position="327"/>
        <end position="349"/>
    </location>
</feature>
<keyword evidence="8" id="KW-1185">Reference proteome</keyword>
<evidence type="ECO:0000256" key="4">
    <source>
        <dbReference type="ARBA" id="ARBA00022989"/>
    </source>
</evidence>
<keyword evidence="5 6" id="KW-0472">Membrane</keyword>
<protein>
    <recommendedName>
        <fullName evidence="9">YfcC family protein</fullName>
    </recommendedName>
</protein>
<comment type="caution">
    <text evidence="7">The sequence shown here is derived from an EMBL/GenBank/DDBJ whole genome shotgun (WGS) entry which is preliminary data.</text>
</comment>
<feature type="transmembrane region" description="Helical" evidence="6">
    <location>
        <begin position="125"/>
        <end position="149"/>
    </location>
</feature>
<accession>A0A3S0ACQ6</accession>
<evidence type="ECO:0000256" key="2">
    <source>
        <dbReference type="ARBA" id="ARBA00022475"/>
    </source>
</evidence>
<name>A0A3S0ACQ6_9ENTE</name>
<evidence type="ECO:0000256" key="1">
    <source>
        <dbReference type="ARBA" id="ARBA00004651"/>
    </source>
</evidence>
<keyword evidence="2" id="KW-1003">Cell membrane</keyword>
<dbReference type="RefSeq" id="WP_125942381.1">
    <property type="nucleotide sequence ID" value="NZ_PXZH01000001.1"/>
</dbReference>
<proteinExistence type="predicted"/>
<evidence type="ECO:0000313" key="7">
    <source>
        <dbReference type="EMBL" id="RST89771.1"/>
    </source>
</evidence>
<dbReference type="EMBL" id="PXZH01000001">
    <property type="protein sequence ID" value="RST89771.1"/>
    <property type="molecule type" value="Genomic_DNA"/>
</dbReference>
<feature type="transmembrane region" description="Helical" evidence="6">
    <location>
        <begin position="361"/>
        <end position="381"/>
    </location>
</feature>
<dbReference type="Proteomes" id="UP000277864">
    <property type="component" value="Unassembled WGS sequence"/>
</dbReference>
<organism evidence="7 8">
    <name type="scientific">Vagococcus humatus</name>
    <dbReference type="NCBI Taxonomy" id="1889241"/>
    <lineage>
        <taxon>Bacteria</taxon>
        <taxon>Bacillati</taxon>
        <taxon>Bacillota</taxon>
        <taxon>Bacilli</taxon>
        <taxon>Lactobacillales</taxon>
        <taxon>Enterococcaceae</taxon>
        <taxon>Vagococcus</taxon>
    </lineage>
</organism>
<feature type="transmembrane region" description="Helical" evidence="6">
    <location>
        <begin position="218"/>
        <end position="236"/>
    </location>
</feature>
<comment type="subcellular location">
    <subcellularLocation>
        <location evidence="1">Cell membrane</location>
        <topology evidence="1">Multi-pass membrane protein</topology>
    </subcellularLocation>
</comment>
<dbReference type="InterPro" id="IPR051679">
    <property type="entry name" value="DASS-Related_Transporters"/>
</dbReference>
<reference evidence="7 8" key="1">
    <citation type="submission" date="2018-03" db="EMBL/GenBank/DDBJ databases">
        <authorList>
            <person name="Gulvik C.A."/>
        </authorList>
    </citation>
    <scope>NUCLEOTIDE SEQUENCE [LARGE SCALE GENOMIC DNA]</scope>
    <source>
        <strain evidence="7 8">JCM 31581</strain>
    </source>
</reference>
<gene>
    <name evidence="7" type="ORF">C7P63_01450</name>
</gene>
<dbReference type="PANTHER" id="PTHR43652:SF6">
    <property type="entry name" value="ARGININE REPRESSOR"/>
    <property type="match status" value="1"/>
</dbReference>
<evidence type="ECO:0000256" key="6">
    <source>
        <dbReference type="SAM" id="Phobius"/>
    </source>
</evidence>
<evidence type="ECO:0008006" key="9">
    <source>
        <dbReference type="Google" id="ProtNLM"/>
    </source>
</evidence>